<accession>A0A1D8ETD2</accession>
<keyword evidence="2" id="KW-1185">Reference proteome</keyword>
<gene>
    <name evidence="1" type="primary">34</name>
    <name evidence="1" type="ORF">B3_34</name>
</gene>
<proteinExistence type="predicted"/>
<dbReference type="EMBL" id="KX620749">
    <property type="protein sequence ID" value="AOT24327.1"/>
    <property type="molecule type" value="Genomic_DNA"/>
</dbReference>
<dbReference type="RefSeq" id="YP_009596898.1">
    <property type="nucleotide sequence ID" value="NC_041892.1"/>
</dbReference>
<dbReference type="OrthoDB" id="27972at10239"/>
<protein>
    <submittedName>
        <fullName evidence="1">Uncharacterized protein</fullName>
    </submittedName>
</protein>
<name>A0A1D8ETD2_9CAUD</name>
<evidence type="ECO:0000313" key="1">
    <source>
        <dbReference type="EMBL" id="AOT24327.1"/>
    </source>
</evidence>
<organism evidence="1 2">
    <name type="scientific">Propionibacterium phage B3</name>
    <dbReference type="NCBI Taxonomy" id="1897533"/>
    <lineage>
        <taxon>Viruses</taxon>
        <taxon>Duplodnaviria</taxon>
        <taxon>Heunggongvirae</taxon>
        <taxon>Uroviricota</taxon>
        <taxon>Caudoviricetes</taxon>
        <taxon>Anatolevirus</taxon>
        <taxon>Anatolevirus B3</taxon>
    </lineage>
</organism>
<sequence>MPSPRRFLIPILLGAVAVGFAPSSIQFLFVAALILGLTITCLKEAPNA</sequence>
<dbReference type="KEGG" id="vg:40072498"/>
<evidence type="ECO:0000313" key="2">
    <source>
        <dbReference type="Proteomes" id="UP000223820"/>
    </source>
</evidence>
<dbReference type="Proteomes" id="UP000223820">
    <property type="component" value="Segment"/>
</dbReference>
<dbReference type="GeneID" id="40072498"/>
<reference evidence="1 2" key="1">
    <citation type="submission" date="2016-07" db="EMBL/GenBank/DDBJ databases">
        <authorList>
            <person name="Modlin R.L."/>
            <person name="Cheng L.S."/>
            <person name="Marinelli L.J."/>
            <person name="Grosset N."/>
            <person name="Gautier M."/>
            <person name="Fitz-Gibbon S."/>
            <person name="Pellegrini M."/>
            <person name="Bowman C.A."/>
            <person name="Russell D.A."/>
            <person name="Jacobs-Sera D."/>
            <person name="Hatfull G.F."/>
        </authorList>
    </citation>
    <scope>NUCLEOTIDE SEQUENCE [LARGE SCALE GENOMIC DNA]</scope>
</reference>